<dbReference type="GO" id="GO:0102223">
    <property type="term" value="F:4,4'-diapophytoene desaturase (4,4'-diaponeurosporene-forming)"/>
    <property type="evidence" value="ECO:0007669"/>
    <property type="project" value="UniProtKB-EC"/>
</dbReference>
<proteinExistence type="predicted"/>
<keyword evidence="3" id="KW-1185">Reference proteome</keyword>
<accession>A0A1A9GLB0</accession>
<evidence type="ECO:0000313" key="3">
    <source>
        <dbReference type="Proteomes" id="UP000077868"/>
    </source>
</evidence>
<reference evidence="2 3" key="1">
    <citation type="submission" date="2016-03" db="EMBL/GenBank/DDBJ databases">
        <title>Complete genome sequence of a soil Actinobacterium, Nocardioides dokdonensis FR1436.</title>
        <authorList>
            <person name="Kwon S.-K."/>
            <person name="Kim K."/>
            <person name="Kim J.F."/>
        </authorList>
    </citation>
    <scope>NUCLEOTIDE SEQUENCE [LARGE SCALE GENOMIC DNA]</scope>
    <source>
        <strain evidence="2 3">FR1436</strain>
    </source>
</reference>
<feature type="domain" description="Amine oxidase" evidence="1">
    <location>
        <begin position="12"/>
        <end position="277"/>
    </location>
</feature>
<keyword evidence="2" id="KW-0560">Oxidoreductase</keyword>
<dbReference type="SUPFAM" id="SSF51905">
    <property type="entry name" value="FAD/NAD(P)-binding domain"/>
    <property type="match status" value="1"/>
</dbReference>
<evidence type="ECO:0000313" key="2">
    <source>
        <dbReference type="EMBL" id="ANH39127.1"/>
    </source>
</evidence>
<dbReference type="KEGG" id="ndk:I601_2711"/>
<dbReference type="RefSeq" id="WP_068114925.1">
    <property type="nucleotide sequence ID" value="NZ_CP015079.1"/>
</dbReference>
<dbReference type="EC" id="1.3.8.2" evidence="2"/>
<dbReference type="STRING" id="1300347.I601_2711"/>
<sequence>MARVVVVGGGYAGLATAGRLAKTGHDVTLLERSEALGGALGSVSAEGYTWDAGPSTTLLPAVLRDLFRKTGRPLERELDLVPLETVRTHRFIDGTELALPGGSRSAQLRAVEELAPGQGQGWLDHVAAYTDDWEVLRRHYLEEPWERGALPRELGSLLDSRETLHRRLRRTFKDERLRDVAAHPFVADGHETRNVPAWMGLVAYLEQRFGAWTVPGGMARIGEVLAARMLTRGVDVRLGTRVEDVVVRGGRAVAVRTDHGEVDADVVVCAIDPRRLPTLAGLVERTMPAIPPVVCHVGLTGDVPDLPHELVLHGDPVLVVRTGGQAPEGGAAWTIHGRGRLAEDLLRALARHRIDVRAQVVTRIDRSPRDLVEAWGGSPLGVLWQGRSTVHRRLGPDTPVPGVYAAGAHSTPGSGLPFVGLSAALVAQRVGPA</sequence>
<dbReference type="PANTHER" id="PTHR43734:SF1">
    <property type="entry name" value="PHYTOENE DESATURASE"/>
    <property type="match status" value="1"/>
</dbReference>
<dbReference type="EMBL" id="CP015079">
    <property type="protein sequence ID" value="ANH39127.1"/>
    <property type="molecule type" value="Genomic_DNA"/>
</dbReference>
<dbReference type="AlphaFoldDB" id="A0A1A9GLB0"/>
<organism evidence="2 3">
    <name type="scientific">Nocardioides dokdonensis FR1436</name>
    <dbReference type="NCBI Taxonomy" id="1300347"/>
    <lineage>
        <taxon>Bacteria</taxon>
        <taxon>Bacillati</taxon>
        <taxon>Actinomycetota</taxon>
        <taxon>Actinomycetes</taxon>
        <taxon>Propionibacteriales</taxon>
        <taxon>Nocardioidaceae</taxon>
        <taxon>Nocardioides</taxon>
    </lineage>
</organism>
<dbReference type="PATRIC" id="fig|1300347.3.peg.2705"/>
<dbReference type="Pfam" id="PF01593">
    <property type="entry name" value="Amino_oxidase"/>
    <property type="match status" value="1"/>
</dbReference>
<dbReference type="InterPro" id="IPR036188">
    <property type="entry name" value="FAD/NAD-bd_sf"/>
</dbReference>
<dbReference type="Gene3D" id="3.50.50.60">
    <property type="entry name" value="FAD/NAD(P)-binding domain"/>
    <property type="match status" value="2"/>
</dbReference>
<gene>
    <name evidence="2" type="primary">crtN</name>
    <name evidence="2" type="ORF">I601_2711</name>
</gene>
<evidence type="ECO:0000259" key="1">
    <source>
        <dbReference type="Pfam" id="PF01593"/>
    </source>
</evidence>
<protein>
    <submittedName>
        <fullName evidence="2">Dehydrosqualene desaturase</fullName>
        <ecNumber evidence="2">1.3.8.2</ecNumber>
    </submittedName>
</protein>
<dbReference type="InterPro" id="IPR002937">
    <property type="entry name" value="Amino_oxidase"/>
</dbReference>
<name>A0A1A9GLB0_9ACTN</name>
<dbReference type="PANTHER" id="PTHR43734">
    <property type="entry name" value="PHYTOENE DESATURASE"/>
    <property type="match status" value="1"/>
</dbReference>
<dbReference type="OrthoDB" id="9774675at2"/>
<dbReference type="Proteomes" id="UP000077868">
    <property type="component" value="Chromosome"/>
</dbReference>
<dbReference type="PRINTS" id="PR00419">
    <property type="entry name" value="ADXRDTASE"/>
</dbReference>